<evidence type="ECO:0000256" key="3">
    <source>
        <dbReference type="PROSITE-ProRule" id="PRU00284"/>
    </source>
</evidence>
<sequence>MKLRLKLPLAFVSAVLIALAAGLAGIFSLHGSLLDSGRAVQDSFARERAVGYVAVAFKAEVLHWKNALLRAADPAAREAQWREHQGAASEVDAKVRALLPTLDGEARGKMERFLTLHDQLRKHYAEAHALIATAGVTEADASVRGIDAEPAQLLVDSIGLLMASSADITSAAVDGGSRTVKIITVLMLTVAAGAIAAGLTLSRSIIRPLTEAVAVAQAISQGDLSAEIQPRSRCELGDLMRALGDMNASLSRIVGDVRGGTDTIATASSQIEAGNADLSSRTEQQAGALEETAASMEQLTATVRQNADNARQARQLAIGASDVAQRGGAVVSQVVETMAAIQESGRRIGAIIGVIDGIAFQTNILALNAAVEAARAGDQGRGFAVVATEVRSLAQRSHDAAKQIKQLIEASSARVEQGGLLVVQAGSTMGEVVDSVRRVSDIVGEISHASQEQRAGIEQVNQAVAEMDRVTQQNAALVEQAAAAASAMRDEASVLARTVGIFRLAPATLSGYQS</sequence>
<dbReference type="Pfam" id="PF00015">
    <property type="entry name" value="MCPsignal"/>
    <property type="match status" value="1"/>
</dbReference>
<evidence type="ECO:0000259" key="4">
    <source>
        <dbReference type="PROSITE" id="PS50111"/>
    </source>
</evidence>
<dbReference type="EMBL" id="JAADJT010000006">
    <property type="protein sequence ID" value="NGZ85684.1"/>
    <property type="molecule type" value="Genomic_DNA"/>
</dbReference>
<accession>A0ABX0FML9</accession>
<keyword evidence="1" id="KW-0488">Methylation</keyword>
<evidence type="ECO:0000259" key="5">
    <source>
        <dbReference type="PROSITE" id="PS50885"/>
    </source>
</evidence>
<keyword evidence="7" id="KW-1185">Reference proteome</keyword>
<evidence type="ECO:0000256" key="2">
    <source>
        <dbReference type="ARBA" id="ARBA00029447"/>
    </source>
</evidence>
<comment type="similarity">
    <text evidence="2">Belongs to the methyl-accepting chemotaxis (MCP) protein family.</text>
</comment>
<name>A0ABX0FML9_9BURK</name>
<dbReference type="SMART" id="SM00304">
    <property type="entry name" value="HAMP"/>
    <property type="match status" value="1"/>
</dbReference>
<dbReference type="SUPFAM" id="SSF58104">
    <property type="entry name" value="Methyl-accepting chemotaxis protein (MCP) signaling domain"/>
    <property type="match status" value="1"/>
</dbReference>
<feature type="domain" description="Methyl-accepting transducer" evidence="4">
    <location>
        <begin position="260"/>
        <end position="489"/>
    </location>
</feature>
<dbReference type="CDD" id="cd06225">
    <property type="entry name" value="HAMP"/>
    <property type="match status" value="1"/>
</dbReference>
<dbReference type="PROSITE" id="PS50885">
    <property type="entry name" value="HAMP"/>
    <property type="match status" value="1"/>
</dbReference>
<dbReference type="Pfam" id="PF00672">
    <property type="entry name" value="HAMP"/>
    <property type="match status" value="1"/>
</dbReference>
<dbReference type="Proteomes" id="UP000666369">
    <property type="component" value="Unassembled WGS sequence"/>
</dbReference>
<dbReference type="PROSITE" id="PS00538">
    <property type="entry name" value="CHEMOTAXIS_TRANSDUC_1"/>
    <property type="match status" value="1"/>
</dbReference>
<reference evidence="6 7" key="1">
    <citation type="submission" date="2020-01" db="EMBL/GenBank/DDBJ databases">
        <authorList>
            <person name="Lee S.D."/>
        </authorList>
    </citation>
    <scope>NUCLEOTIDE SEQUENCE [LARGE SCALE GENOMIC DNA]</scope>
    <source>
        <strain evidence="6 7">SAP-35</strain>
    </source>
</reference>
<evidence type="ECO:0000313" key="7">
    <source>
        <dbReference type="Proteomes" id="UP000666369"/>
    </source>
</evidence>
<organism evidence="6 7">
    <name type="scientific">Duganella aceris</name>
    <dbReference type="NCBI Taxonomy" id="2703883"/>
    <lineage>
        <taxon>Bacteria</taxon>
        <taxon>Pseudomonadati</taxon>
        <taxon>Pseudomonadota</taxon>
        <taxon>Betaproteobacteria</taxon>
        <taxon>Burkholderiales</taxon>
        <taxon>Oxalobacteraceae</taxon>
        <taxon>Telluria group</taxon>
        <taxon>Duganella</taxon>
    </lineage>
</organism>
<proteinExistence type="inferred from homology"/>
<protein>
    <submittedName>
        <fullName evidence="6">HAMP domain-containing protein</fullName>
    </submittedName>
</protein>
<evidence type="ECO:0000313" key="6">
    <source>
        <dbReference type="EMBL" id="NGZ85684.1"/>
    </source>
</evidence>
<dbReference type="InterPro" id="IPR051310">
    <property type="entry name" value="MCP_chemotaxis"/>
</dbReference>
<dbReference type="SMART" id="SM00283">
    <property type="entry name" value="MA"/>
    <property type="match status" value="1"/>
</dbReference>
<gene>
    <name evidence="6" type="ORF">GW587_15665</name>
</gene>
<dbReference type="InterPro" id="IPR003660">
    <property type="entry name" value="HAMP_dom"/>
</dbReference>
<evidence type="ECO:0000256" key="1">
    <source>
        <dbReference type="ARBA" id="ARBA00022481"/>
    </source>
</evidence>
<dbReference type="Gene3D" id="1.10.287.950">
    <property type="entry name" value="Methyl-accepting chemotaxis protein"/>
    <property type="match status" value="1"/>
</dbReference>
<dbReference type="PANTHER" id="PTHR43531:SF14">
    <property type="entry name" value="METHYL-ACCEPTING CHEMOTAXIS PROTEIN I-RELATED"/>
    <property type="match status" value="1"/>
</dbReference>
<keyword evidence="3" id="KW-0807">Transducer</keyword>
<reference evidence="7" key="2">
    <citation type="submission" date="2023-07" db="EMBL/GenBank/DDBJ databases">
        <title>Duganella aceri sp. nov., isolated from tree sap.</title>
        <authorList>
            <person name="Kim I.S."/>
        </authorList>
    </citation>
    <scope>NUCLEOTIDE SEQUENCE [LARGE SCALE GENOMIC DNA]</scope>
    <source>
        <strain evidence="7">SAP-35</strain>
    </source>
</reference>
<comment type="caution">
    <text evidence="6">The sequence shown here is derived from an EMBL/GenBank/DDBJ whole genome shotgun (WGS) entry which is preliminary data.</text>
</comment>
<dbReference type="PROSITE" id="PS50111">
    <property type="entry name" value="CHEMOTAXIS_TRANSDUC_2"/>
    <property type="match status" value="1"/>
</dbReference>
<feature type="domain" description="HAMP" evidence="5">
    <location>
        <begin position="203"/>
        <end position="255"/>
    </location>
</feature>
<dbReference type="CDD" id="cd11386">
    <property type="entry name" value="MCP_signal"/>
    <property type="match status" value="1"/>
</dbReference>
<dbReference type="InterPro" id="IPR004091">
    <property type="entry name" value="Chemotax_Me-accpt_rcpt_Me-site"/>
</dbReference>
<dbReference type="PANTHER" id="PTHR43531">
    <property type="entry name" value="PROTEIN ICFG"/>
    <property type="match status" value="1"/>
</dbReference>
<dbReference type="InterPro" id="IPR004089">
    <property type="entry name" value="MCPsignal_dom"/>
</dbReference>